<reference evidence="2" key="1">
    <citation type="submission" date="2021-12" db="EMBL/GenBank/DDBJ databases">
        <authorList>
            <person name="Zaccaron A."/>
            <person name="Stergiopoulos I."/>
        </authorList>
    </citation>
    <scope>NUCLEOTIDE SEQUENCE</scope>
    <source>
        <strain evidence="2">Race5_Kim</strain>
    </source>
</reference>
<evidence type="ECO:0000313" key="2">
    <source>
        <dbReference type="EMBL" id="UJO14527.1"/>
    </source>
</evidence>
<dbReference type="GeneID" id="71983188"/>
<dbReference type="InterPro" id="IPR004843">
    <property type="entry name" value="Calcineurin-like_PHP"/>
</dbReference>
<dbReference type="InterPro" id="IPR051693">
    <property type="entry name" value="UPF0046_metallophosphoest"/>
</dbReference>
<accession>A0A9Q8LBS4</accession>
<dbReference type="KEGG" id="ffu:CLAFUR5_03310"/>
<dbReference type="EMBL" id="CP090164">
    <property type="protein sequence ID" value="UJO14527.1"/>
    <property type="molecule type" value="Genomic_DNA"/>
</dbReference>
<evidence type="ECO:0000259" key="1">
    <source>
        <dbReference type="Pfam" id="PF00149"/>
    </source>
</evidence>
<dbReference type="OrthoDB" id="630188at2759"/>
<dbReference type="OMA" id="SRPRMHC"/>
<dbReference type="PANTHER" id="PTHR12905">
    <property type="entry name" value="METALLOPHOSPHOESTERASE"/>
    <property type="match status" value="1"/>
</dbReference>
<keyword evidence="2" id="KW-0456">Lyase</keyword>
<dbReference type="AlphaFoldDB" id="A0A9Q8LBS4"/>
<dbReference type="SUPFAM" id="SSF56300">
    <property type="entry name" value="Metallo-dependent phosphatases"/>
    <property type="match status" value="1"/>
</dbReference>
<dbReference type="CDD" id="cd07379">
    <property type="entry name" value="MPP_239FB"/>
    <property type="match status" value="1"/>
</dbReference>
<dbReference type="PANTHER" id="PTHR12905:SF0">
    <property type="entry name" value="CALCINEURIN-LIKE PHOSPHOESTERASE DOMAIN-CONTAINING PROTEIN"/>
    <property type="match status" value="1"/>
</dbReference>
<keyword evidence="3" id="KW-1185">Reference proteome</keyword>
<sequence length="301" mass="33522">MANTIMTRFLVLSDTHGADAERLKIPTLPEVDVAIHCGDLTHDSGLEEYHTAIRLLHSIRASLKLVIAGNHDWTLDPVAYQRGYQKACQKRCNQAISPDNAAATFTQDHGEPGDAKALFDTQEAKAAGIVFLDEGTHTFSLQNGAALSVYASPFTTSTDPKWGFQYNDKHEWTIRSNVDIAITHGPPAGIMDRANPLNHAGCPDLFAAVARAKPLMHCFGYVHRSWGAEKVVWRNAVLDRWRKPSYERAIEHKRTVVLATLEKEKVEQYDETSFCMAQEPIKRGKETLFVNAANEGARRGR</sequence>
<gene>
    <name evidence="2" type="ORF">CLAFUR5_03310</name>
</gene>
<dbReference type="Pfam" id="PF00149">
    <property type="entry name" value="Metallophos"/>
    <property type="match status" value="1"/>
</dbReference>
<feature type="domain" description="Calcineurin-like phosphoesterase" evidence="1">
    <location>
        <begin position="8"/>
        <end position="188"/>
    </location>
</feature>
<name>A0A9Q8LBS4_PASFU</name>
<dbReference type="GO" id="GO:0016829">
    <property type="term" value="F:lyase activity"/>
    <property type="evidence" value="ECO:0007669"/>
    <property type="project" value="UniProtKB-KW"/>
</dbReference>
<dbReference type="RefSeq" id="XP_047758893.1">
    <property type="nucleotide sequence ID" value="XM_047902458.1"/>
</dbReference>
<reference evidence="2" key="2">
    <citation type="journal article" date="2022" name="Microb. Genom.">
        <title>A chromosome-scale genome assembly of the tomato pathogen Cladosporium fulvum reveals a compartmentalized genome architecture and the presence of a dispensable chromosome.</title>
        <authorList>
            <person name="Zaccaron A.Z."/>
            <person name="Chen L.H."/>
            <person name="Samaras A."/>
            <person name="Stergiopoulos I."/>
        </authorList>
    </citation>
    <scope>NUCLEOTIDE SEQUENCE</scope>
    <source>
        <strain evidence="2">Race5_Kim</strain>
    </source>
</reference>
<dbReference type="InterPro" id="IPR029052">
    <property type="entry name" value="Metallo-depent_PP-like"/>
</dbReference>
<protein>
    <submittedName>
        <fullName evidence="2">Rhamnogalacturonate lyase C</fullName>
    </submittedName>
</protein>
<organism evidence="2 3">
    <name type="scientific">Passalora fulva</name>
    <name type="common">Tomato leaf mold</name>
    <name type="synonym">Cladosporium fulvum</name>
    <dbReference type="NCBI Taxonomy" id="5499"/>
    <lineage>
        <taxon>Eukaryota</taxon>
        <taxon>Fungi</taxon>
        <taxon>Dikarya</taxon>
        <taxon>Ascomycota</taxon>
        <taxon>Pezizomycotina</taxon>
        <taxon>Dothideomycetes</taxon>
        <taxon>Dothideomycetidae</taxon>
        <taxon>Mycosphaerellales</taxon>
        <taxon>Mycosphaerellaceae</taxon>
        <taxon>Fulvia</taxon>
    </lineage>
</organism>
<evidence type="ECO:0000313" key="3">
    <source>
        <dbReference type="Proteomes" id="UP000756132"/>
    </source>
</evidence>
<proteinExistence type="predicted"/>
<dbReference type="GO" id="GO:0016787">
    <property type="term" value="F:hydrolase activity"/>
    <property type="evidence" value="ECO:0007669"/>
    <property type="project" value="InterPro"/>
</dbReference>
<dbReference type="Proteomes" id="UP000756132">
    <property type="component" value="Chromosome 2"/>
</dbReference>
<dbReference type="Gene3D" id="3.60.21.10">
    <property type="match status" value="1"/>
</dbReference>